<proteinExistence type="predicted"/>
<sequence length="365" mass="42939">MKLKIFSDLQYLPKASRPVTILQPFWSSPADNDVAPWSKSIVHYAKISHSLFEITSLEKSDFVILPFDWLDVRGNTWTAKINSSVMSLGIQFAEMVKQAKKPLIVFFASDCSHEEIPIKDAFVFRQSLLASQRRSGDFAMNAVYEDLIEHYHENELPIRQKKAKPVVGFNGYAYKTNWKVKLKEIVHKGVVLKNGGTSFSPYKGHSLRMEAMKYLSKSPEIETNFVVRENMAFFEANDLEQKLKFRMEYLRNIIESDYILCCRGRGNFSIRLFETLCCGRIPIFVDTDCVLPYDFKIDWKKYCVWIDSKDLPQIARRVLEFHNNLSPQEFVDLQYECRRLWKEWLSTQGFFTNFWQHFPEKYFKK</sequence>
<dbReference type="Pfam" id="PF03016">
    <property type="entry name" value="Exostosin_GT47"/>
    <property type="match status" value="1"/>
</dbReference>
<dbReference type="AlphaFoldDB" id="A0A2N6KGD2"/>
<evidence type="ECO:0000259" key="1">
    <source>
        <dbReference type="Pfam" id="PF03016"/>
    </source>
</evidence>
<feature type="domain" description="Exostosin GT47" evidence="1">
    <location>
        <begin position="244"/>
        <end position="317"/>
    </location>
</feature>
<reference evidence="2 3" key="1">
    <citation type="submission" date="2017-07" db="EMBL/GenBank/DDBJ databases">
        <title>Genomes of Fischerella (Mastigocladus) sp. strains.</title>
        <authorList>
            <person name="Miller S.R."/>
        </authorList>
    </citation>
    <scope>NUCLEOTIDE SEQUENCE [LARGE SCALE GENOMIC DNA]</scope>
    <source>
        <strain evidence="2 3">CCMEE 5268</strain>
    </source>
</reference>
<accession>A0A2N6KGD2</accession>
<gene>
    <name evidence="2" type="ORF">CEN50_11735</name>
</gene>
<dbReference type="EMBL" id="NMQA01000126">
    <property type="protein sequence ID" value="PLZ98328.1"/>
    <property type="molecule type" value="Genomic_DNA"/>
</dbReference>
<dbReference type="Proteomes" id="UP000235025">
    <property type="component" value="Unassembled WGS sequence"/>
</dbReference>
<dbReference type="PANTHER" id="PTHR11062">
    <property type="entry name" value="EXOSTOSIN HEPARAN SULFATE GLYCOSYLTRANSFERASE -RELATED"/>
    <property type="match status" value="1"/>
</dbReference>
<protein>
    <submittedName>
        <fullName evidence="2">Exostosin</fullName>
    </submittedName>
</protein>
<comment type="caution">
    <text evidence="2">The sequence shown here is derived from an EMBL/GenBank/DDBJ whole genome shotgun (WGS) entry which is preliminary data.</text>
</comment>
<evidence type="ECO:0000313" key="3">
    <source>
        <dbReference type="Proteomes" id="UP000235025"/>
    </source>
</evidence>
<dbReference type="InterPro" id="IPR004263">
    <property type="entry name" value="Exostosin"/>
</dbReference>
<evidence type="ECO:0000313" key="2">
    <source>
        <dbReference type="EMBL" id="PLZ98328.1"/>
    </source>
</evidence>
<dbReference type="InterPro" id="IPR040911">
    <property type="entry name" value="Exostosin_GT47"/>
</dbReference>
<organism evidence="2 3">
    <name type="scientific">Fischerella thermalis CCMEE 5268</name>
    <dbReference type="NCBI Taxonomy" id="2019662"/>
    <lineage>
        <taxon>Bacteria</taxon>
        <taxon>Bacillati</taxon>
        <taxon>Cyanobacteriota</taxon>
        <taxon>Cyanophyceae</taxon>
        <taxon>Nostocales</taxon>
        <taxon>Hapalosiphonaceae</taxon>
        <taxon>Fischerella</taxon>
    </lineage>
</organism>
<name>A0A2N6KGD2_9CYAN</name>
<dbReference type="RefSeq" id="WP_102172809.1">
    <property type="nucleotide sequence ID" value="NZ_NMQA01000126.1"/>
</dbReference>
<dbReference type="GO" id="GO:0016757">
    <property type="term" value="F:glycosyltransferase activity"/>
    <property type="evidence" value="ECO:0007669"/>
    <property type="project" value="InterPro"/>
</dbReference>